<sequence>MERYGARRLRMTIWETTRNGQLQTTHLGSILFILVMMDACVFCRVSLRNGEEITQLREKGCNTVNRTSQTRNDTIVTTPGQKVHQKCRRDYINANAIKMDMQENDLSITEPTRDLRSSTPDFEFQKNCLFCGYYAKGESTCFLSGQQIFLRPLETSAKKEMMNGRPKEDSSEKAFLQIVRQLEETQDELASVSDLVQAMEDICGDKTYSVVHMKKRLQTYFESDIIIKEVNGKPNIVTFRRTASSILNEFYRRPSSESRRGKAIDNRNRS</sequence>
<keyword evidence="2" id="KW-1185">Reference proteome</keyword>
<gene>
    <name evidence="1" type="ORF">MCOR_17142</name>
</gene>
<proteinExistence type="predicted"/>
<protein>
    <submittedName>
        <fullName evidence="1">Uncharacterized protein</fullName>
    </submittedName>
</protein>
<reference evidence="1 2" key="1">
    <citation type="submission" date="2020-06" db="EMBL/GenBank/DDBJ databases">
        <authorList>
            <person name="Li R."/>
            <person name="Bekaert M."/>
        </authorList>
    </citation>
    <scope>NUCLEOTIDE SEQUENCE [LARGE SCALE GENOMIC DNA]</scope>
    <source>
        <strain evidence="2">wild</strain>
    </source>
</reference>
<dbReference type="OrthoDB" id="6069878at2759"/>
<evidence type="ECO:0000313" key="2">
    <source>
        <dbReference type="Proteomes" id="UP000507470"/>
    </source>
</evidence>
<dbReference type="AlphaFoldDB" id="A0A6J8BCB7"/>
<accession>A0A6J8BCB7</accession>
<organism evidence="1 2">
    <name type="scientific">Mytilus coruscus</name>
    <name type="common">Sea mussel</name>
    <dbReference type="NCBI Taxonomy" id="42192"/>
    <lineage>
        <taxon>Eukaryota</taxon>
        <taxon>Metazoa</taxon>
        <taxon>Spiralia</taxon>
        <taxon>Lophotrochozoa</taxon>
        <taxon>Mollusca</taxon>
        <taxon>Bivalvia</taxon>
        <taxon>Autobranchia</taxon>
        <taxon>Pteriomorphia</taxon>
        <taxon>Mytilida</taxon>
        <taxon>Mytiloidea</taxon>
        <taxon>Mytilidae</taxon>
        <taxon>Mytilinae</taxon>
        <taxon>Mytilus</taxon>
    </lineage>
</organism>
<name>A0A6J8BCB7_MYTCO</name>
<dbReference type="Proteomes" id="UP000507470">
    <property type="component" value="Unassembled WGS sequence"/>
</dbReference>
<evidence type="ECO:0000313" key="1">
    <source>
        <dbReference type="EMBL" id="CAC5381243.1"/>
    </source>
</evidence>
<dbReference type="EMBL" id="CACVKT020003020">
    <property type="protein sequence ID" value="CAC5381243.1"/>
    <property type="molecule type" value="Genomic_DNA"/>
</dbReference>